<evidence type="ECO:0000256" key="1">
    <source>
        <dbReference type="SAM" id="SignalP"/>
    </source>
</evidence>
<reference evidence="3 4" key="1">
    <citation type="submission" date="2018-09" db="EMBL/GenBank/DDBJ databases">
        <title>Metagenome Assembled Genomes from an Advanced Water Purification Facility.</title>
        <authorList>
            <person name="Stamps B.W."/>
            <person name="Spear J.R."/>
        </authorList>
    </citation>
    <scope>NUCLEOTIDE SEQUENCE [LARGE SCALE GENOMIC DNA]</scope>
    <source>
        <strain evidence="3">Bin_29_2</strain>
    </source>
</reference>
<feature type="domain" description="PE-PPE" evidence="2">
    <location>
        <begin position="74"/>
        <end position="302"/>
    </location>
</feature>
<accession>A0A5C7YA10</accession>
<evidence type="ECO:0000259" key="2">
    <source>
        <dbReference type="Pfam" id="PF08237"/>
    </source>
</evidence>
<dbReference type="Proteomes" id="UP000321797">
    <property type="component" value="Unassembled WGS sequence"/>
</dbReference>
<dbReference type="EMBL" id="SSGD01000029">
    <property type="protein sequence ID" value="TXI58104.1"/>
    <property type="molecule type" value="Genomic_DNA"/>
</dbReference>
<evidence type="ECO:0000313" key="3">
    <source>
        <dbReference type="EMBL" id="TXI58104.1"/>
    </source>
</evidence>
<dbReference type="RefSeq" id="WP_276759509.1">
    <property type="nucleotide sequence ID" value="NZ_SSGD01000029.1"/>
</dbReference>
<protein>
    <submittedName>
        <fullName evidence="3">PE-PPE domain-containing protein</fullName>
    </submittedName>
</protein>
<feature type="chain" id="PRO_5038733830" evidence="1">
    <location>
        <begin position="24"/>
        <end position="430"/>
    </location>
</feature>
<dbReference type="Gene3D" id="3.40.50.1820">
    <property type="entry name" value="alpha/beta hydrolase"/>
    <property type="match status" value="1"/>
</dbReference>
<keyword evidence="1" id="KW-0732">Signal</keyword>
<sequence length="430" mass="45472">MGLRRLSERFLPMLLCGATVLFAAPVAPARADVPEDALTALIMGGTFMPTPSQRWQNAIVTDYIDPATGGTYTPVMVPYPASGASTSIPTGLASLQAAMAQQPEGQPYLVSGYSQSAQIAVLEKINLMESGLPAPDVTFFLLGSGNRPNGGFLERFEGLVIPGAPGLNFNGAEPTNGGITTIDVTAQYDANADYPQFPINLVANLNSLLGFIYTHGGYGSGPLPELVPAVWPPTEPMTGPYVDEYVLGSTDIVKQVTGDTTFYFIPTAELPLLSPLRTLGVPESWLDVVQPALRVIVEAGYDRSVPFGEPTPAQLIPTLDPITFALQFAQASVQGTDNALNLFGLDLPGYTELMGLFDDARAWSADEIGVPYAQVVSWLNDVINPFTAFTAIAGPIGEAVQLLFDVTGVQEYLLDPVLGLVGTLGGLVTS</sequence>
<name>A0A5C7YA10_9MYCO</name>
<dbReference type="SUPFAM" id="SSF53474">
    <property type="entry name" value="alpha/beta-Hydrolases"/>
    <property type="match status" value="1"/>
</dbReference>
<dbReference type="AlphaFoldDB" id="A0A5C7YA10"/>
<dbReference type="Pfam" id="PF08237">
    <property type="entry name" value="PE-PPE"/>
    <property type="match status" value="1"/>
</dbReference>
<evidence type="ECO:0000313" key="4">
    <source>
        <dbReference type="Proteomes" id="UP000321797"/>
    </source>
</evidence>
<comment type="caution">
    <text evidence="3">The sequence shown here is derived from an EMBL/GenBank/DDBJ whole genome shotgun (WGS) entry which is preliminary data.</text>
</comment>
<dbReference type="InterPro" id="IPR013228">
    <property type="entry name" value="PE-PPE_C"/>
</dbReference>
<feature type="signal peptide" evidence="1">
    <location>
        <begin position="1"/>
        <end position="23"/>
    </location>
</feature>
<gene>
    <name evidence="3" type="ORF">E6Q54_06490</name>
</gene>
<proteinExistence type="predicted"/>
<dbReference type="InterPro" id="IPR029058">
    <property type="entry name" value="AB_hydrolase_fold"/>
</dbReference>
<organism evidence="3 4">
    <name type="scientific">Mycolicibacter arupensis</name>
    <dbReference type="NCBI Taxonomy" id="342002"/>
    <lineage>
        <taxon>Bacteria</taxon>
        <taxon>Bacillati</taxon>
        <taxon>Actinomycetota</taxon>
        <taxon>Actinomycetes</taxon>
        <taxon>Mycobacteriales</taxon>
        <taxon>Mycobacteriaceae</taxon>
        <taxon>Mycolicibacter</taxon>
    </lineage>
</organism>